<proteinExistence type="predicted"/>
<dbReference type="SUPFAM" id="SSF89260">
    <property type="entry name" value="Collagen-binding domain"/>
    <property type="match status" value="1"/>
</dbReference>
<evidence type="ECO:0000313" key="3">
    <source>
        <dbReference type="Proteomes" id="UP000239549"/>
    </source>
</evidence>
<comment type="caution">
    <text evidence="2">The sequence shown here is derived from an EMBL/GenBank/DDBJ whole genome shotgun (WGS) entry which is preliminary data.</text>
</comment>
<evidence type="ECO:0000259" key="1">
    <source>
        <dbReference type="SMART" id="SM00635"/>
    </source>
</evidence>
<gene>
    <name evidence="2" type="ORF">DCCM_0461</name>
</gene>
<feature type="domain" description="BIG2" evidence="1">
    <location>
        <begin position="225"/>
        <end position="305"/>
    </location>
</feature>
<dbReference type="AlphaFoldDB" id="A0A2L2X837"/>
<dbReference type="Gene3D" id="2.60.120.380">
    <property type="match status" value="1"/>
</dbReference>
<dbReference type="OrthoDB" id="9779128at2"/>
<dbReference type="Pfam" id="PF02368">
    <property type="entry name" value="Big_2"/>
    <property type="match status" value="3"/>
</dbReference>
<dbReference type="RefSeq" id="WP_104370817.1">
    <property type="nucleotide sequence ID" value="NZ_BFAV01000019.1"/>
</dbReference>
<dbReference type="EMBL" id="BFAV01000019">
    <property type="protein sequence ID" value="GBF32268.1"/>
    <property type="molecule type" value="Genomic_DNA"/>
</dbReference>
<dbReference type="InterPro" id="IPR059177">
    <property type="entry name" value="GH29D-like_dom"/>
</dbReference>
<feature type="domain" description="BIG2" evidence="1">
    <location>
        <begin position="483"/>
        <end position="564"/>
    </location>
</feature>
<sequence>MLFRGVRKWPAVFLLLTLTFLFSVNPVIAMTDITGNEIIMEKIDSNNTDTQNYLNLLKEFQNDQINQTRLQPQSLSINPKNTLQLQNLLNIKPNSENPRVVETEPNNSISKADTIHLDDYVFGTITNYYYDLDYYKLTIPQDCTLKTIGIFDGYEKYLAICLLDKNNKILKSSSYISAAEAQYLEYKVSAGTYYLVVLQTVESNYLVGNMYGLVAYSDDISTDIPVTSISVEPSNLTFIEGDEPQNITVTLSPSNATDRYYNWYSSNGTVATIKDNKVIPGKPGTTTITLTPHDGGNCSTKIYVTVNPKGSTIPVEKITLDIEAIYFPEINLSEQIYAEVEPSNATNKSVIWSSDNTDIATVSQDGTVTAVNFGNTIIRAKSVDGNCEAICNVCVYNENEIPNMTPKSNYESGSYKNPIEVELTTDMYANIYYTLDGSDPIENGDIYEELIKINKTTTLKTYAEYDIGESNVISFEYVIQSVKVKSLSITPKTLKLPLNRAEQLEVIATYTNKTKEDVTEECSYSSTDEDVITVDEYGCVESVGKGKCKIWVEYGGKKKSIGVVVR</sequence>
<dbReference type="SMART" id="SM00635">
    <property type="entry name" value="BID_2"/>
    <property type="match status" value="3"/>
</dbReference>
<dbReference type="InterPro" id="IPR003343">
    <property type="entry name" value="Big_2"/>
</dbReference>
<evidence type="ECO:0000313" key="2">
    <source>
        <dbReference type="EMBL" id="GBF32268.1"/>
    </source>
</evidence>
<feature type="domain" description="BIG2" evidence="1">
    <location>
        <begin position="314"/>
        <end position="392"/>
    </location>
</feature>
<dbReference type="SUPFAM" id="SSF49373">
    <property type="entry name" value="Invasin/intimin cell-adhesion fragments"/>
    <property type="match status" value="3"/>
</dbReference>
<name>A0A2L2X837_9FIRM</name>
<accession>A0A2L2X837</accession>
<keyword evidence="3" id="KW-1185">Reference proteome</keyword>
<reference evidence="3" key="1">
    <citation type="submission" date="2018-02" db="EMBL/GenBank/DDBJ databases">
        <title>Genome sequence of Desulfocucumis palustris strain NAW-5.</title>
        <authorList>
            <person name="Watanabe M."/>
            <person name="Kojima H."/>
            <person name="Fukui M."/>
        </authorList>
    </citation>
    <scope>NUCLEOTIDE SEQUENCE [LARGE SCALE GENOMIC DNA]</scope>
    <source>
        <strain evidence="3">NAW-5</strain>
    </source>
</reference>
<dbReference type="Pfam" id="PF13290">
    <property type="entry name" value="CHB_HEX_C_1"/>
    <property type="match status" value="1"/>
</dbReference>
<dbReference type="Gene3D" id="2.60.40.1080">
    <property type="match status" value="3"/>
</dbReference>
<protein>
    <submittedName>
        <fullName evidence="2">Cell adhesion protein</fullName>
    </submittedName>
</protein>
<dbReference type="Proteomes" id="UP000239549">
    <property type="component" value="Unassembled WGS sequence"/>
</dbReference>
<dbReference type="InterPro" id="IPR008964">
    <property type="entry name" value="Invasin/intimin_cell_adhesion"/>
</dbReference>
<organism evidence="2 3">
    <name type="scientific">Desulfocucumis palustris</name>
    <dbReference type="NCBI Taxonomy" id="1898651"/>
    <lineage>
        <taxon>Bacteria</taxon>
        <taxon>Bacillati</taxon>
        <taxon>Bacillota</taxon>
        <taxon>Clostridia</taxon>
        <taxon>Eubacteriales</taxon>
        <taxon>Desulfocucumaceae</taxon>
        <taxon>Desulfocucumis</taxon>
    </lineage>
</organism>